<reference evidence="2" key="1">
    <citation type="submission" date="2018-04" db="EMBL/GenBank/DDBJ databases">
        <authorList>
            <person name="Lucker S."/>
            <person name="Sakoula D."/>
        </authorList>
    </citation>
    <scope>NUCLEOTIDE SEQUENCE [LARGE SCALE GENOMIC DNA]</scope>
</reference>
<proteinExistence type="predicted"/>
<evidence type="ECO:0000313" key="2">
    <source>
        <dbReference type="Proteomes" id="UP000248168"/>
    </source>
</evidence>
<organism evidence="1 2">
    <name type="scientific">Nitrospira lenta</name>
    <dbReference type="NCBI Taxonomy" id="1436998"/>
    <lineage>
        <taxon>Bacteria</taxon>
        <taxon>Pseudomonadati</taxon>
        <taxon>Nitrospirota</taxon>
        <taxon>Nitrospiria</taxon>
        <taxon>Nitrospirales</taxon>
        <taxon>Nitrospiraceae</taxon>
        <taxon>Nitrospira</taxon>
    </lineage>
</organism>
<dbReference type="Proteomes" id="UP000248168">
    <property type="component" value="Unassembled WGS sequence"/>
</dbReference>
<dbReference type="InParanoid" id="A0A330L4P6"/>
<gene>
    <name evidence="1" type="ORF">NITLEN_100047</name>
</gene>
<evidence type="ECO:0000313" key="1">
    <source>
        <dbReference type="EMBL" id="SPP64177.1"/>
    </source>
</evidence>
<dbReference type="EMBL" id="OUNR01000002">
    <property type="protein sequence ID" value="SPP64177.1"/>
    <property type="molecule type" value="Genomic_DNA"/>
</dbReference>
<protein>
    <submittedName>
        <fullName evidence="1">Uncharacterized protein</fullName>
    </submittedName>
</protein>
<accession>A0A330L4P6</accession>
<dbReference type="AlphaFoldDB" id="A0A330L4P6"/>
<keyword evidence="2" id="KW-1185">Reference proteome</keyword>
<name>A0A330L4P6_9BACT</name>
<sequence>MIERQVRSGRLPERYWSPEIAHHTCRISQGLIPRMLAPFLAKRTQYKQQLKMASAEAMRQSIASAPNGAEVAIGRIVRLSRLQECAR</sequence>